<protein>
    <submittedName>
        <fullName evidence="1">Uncharacterized protein</fullName>
    </submittedName>
</protein>
<proteinExistence type="predicted"/>
<dbReference type="AlphaFoldDB" id="A0A915ZMW3"/>
<evidence type="ECO:0000313" key="2">
    <source>
        <dbReference type="Proteomes" id="UP000684084"/>
    </source>
</evidence>
<reference evidence="1" key="1">
    <citation type="submission" date="2020-05" db="EMBL/GenBank/DDBJ databases">
        <authorList>
            <person name="Rincon C."/>
            <person name="Sanders R I."/>
            <person name="Robbins C."/>
            <person name="Chaturvedi A."/>
        </authorList>
    </citation>
    <scope>NUCLEOTIDE SEQUENCE</scope>
    <source>
        <strain evidence="1">CHB12</strain>
    </source>
</reference>
<comment type="caution">
    <text evidence="1">The sequence shown here is derived from an EMBL/GenBank/DDBJ whole genome shotgun (WGS) entry which is preliminary data.</text>
</comment>
<sequence>MTPFMACFLFVLIPEQREKGESESYYNFQFFEVEQLLKSSKVLKSSIPELNWRLLILFKINVILIF</sequence>
<accession>A0A915ZMW3</accession>
<dbReference type="EMBL" id="CAGKOT010000049">
    <property type="protein sequence ID" value="CAB5383783.1"/>
    <property type="molecule type" value="Genomic_DNA"/>
</dbReference>
<evidence type="ECO:0000313" key="1">
    <source>
        <dbReference type="EMBL" id="CAB5383783.1"/>
    </source>
</evidence>
<gene>
    <name evidence="1" type="ORF">CHRIB12_LOCUS18583</name>
</gene>
<name>A0A915ZMW3_9GLOM</name>
<organism evidence="1 2">
    <name type="scientific">Rhizophagus irregularis</name>
    <dbReference type="NCBI Taxonomy" id="588596"/>
    <lineage>
        <taxon>Eukaryota</taxon>
        <taxon>Fungi</taxon>
        <taxon>Fungi incertae sedis</taxon>
        <taxon>Mucoromycota</taxon>
        <taxon>Glomeromycotina</taxon>
        <taxon>Glomeromycetes</taxon>
        <taxon>Glomerales</taxon>
        <taxon>Glomeraceae</taxon>
        <taxon>Rhizophagus</taxon>
    </lineage>
</organism>
<dbReference type="Proteomes" id="UP000684084">
    <property type="component" value="Unassembled WGS sequence"/>
</dbReference>